<protein>
    <submittedName>
        <fullName evidence="8">HlyD family efflux transporter periplasmic adaptor subunit</fullName>
    </submittedName>
</protein>
<comment type="caution">
    <text evidence="8">The sequence shown here is derived from an EMBL/GenBank/DDBJ whole genome shotgun (WGS) entry which is preliminary data.</text>
</comment>
<evidence type="ECO:0000256" key="4">
    <source>
        <dbReference type="ARBA" id="ARBA00022989"/>
    </source>
</evidence>
<reference evidence="9" key="1">
    <citation type="submission" date="2019-09" db="EMBL/GenBank/DDBJ databases">
        <title>Mumia zhuanghuii sp. nov. isolated from the intestinal contents of plateau pika (Ochotona curzoniae) in the Qinghai-Tibet plateau of China.</title>
        <authorList>
            <person name="Tian Z."/>
        </authorList>
    </citation>
    <scope>NUCLEOTIDE SEQUENCE [LARGE SCALE GENOMIC DNA]</scope>
    <source>
        <strain evidence="9">JCM 30598</strain>
    </source>
</reference>
<evidence type="ECO:0000256" key="5">
    <source>
        <dbReference type="ARBA" id="ARBA00023136"/>
    </source>
</evidence>
<dbReference type="OrthoDB" id="3516536at2"/>
<feature type="transmembrane region" description="Helical" evidence="6">
    <location>
        <begin position="32"/>
        <end position="51"/>
    </location>
</feature>
<dbReference type="AlphaFoldDB" id="A0A5J5J2L4"/>
<dbReference type="EMBL" id="VYSA01000002">
    <property type="protein sequence ID" value="KAA9107919.1"/>
    <property type="molecule type" value="Genomic_DNA"/>
</dbReference>
<evidence type="ECO:0000313" key="9">
    <source>
        <dbReference type="Proteomes" id="UP000325827"/>
    </source>
</evidence>
<dbReference type="PANTHER" id="PTHR30386:SF26">
    <property type="entry name" value="TRANSPORT PROTEIN COMB"/>
    <property type="match status" value="1"/>
</dbReference>
<accession>A0A5J5J2L4</accession>
<dbReference type="Proteomes" id="UP000325827">
    <property type="component" value="Unassembled WGS sequence"/>
</dbReference>
<proteinExistence type="inferred from homology"/>
<name>A0A5J5J2L4_9MICO</name>
<keyword evidence="3 6" id="KW-0812">Transmembrane</keyword>
<evidence type="ECO:0000313" key="8">
    <source>
        <dbReference type="EMBL" id="KAA9107919.1"/>
    </source>
</evidence>
<keyword evidence="9" id="KW-1185">Reference proteome</keyword>
<evidence type="ECO:0000256" key="2">
    <source>
        <dbReference type="ARBA" id="ARBA00009477"/>
    </source>
</evidence>
<dbReference type="RefSeq" id="WP_150448949.1">
    <property type="nucleotide sequence ID" value="NZ_VYSA01000002.1"/>
</dbReference>
<dbReference type="SUPFAM" id="SSF51230">
    <property type="entry name" value="Single hybrid motif"/>
    <property type="match status" value="1"/>
</dbReference>
<comment type="similarity">
    <text evidence="2">Belongs to the membrane fusion protein (MFP) (TC 8.A.1) family.</text>
</comment>
<dbReference type="InterPro" id="IPR011053">
    <property type="entry name" value="Single_hybrid_motif"/>
</dbReference>
<dbReference type="PANTHER" id="PTHR30386">
    <property type="entry name" value="MEMBRANE FUSION SUBUNIT OF EMRAB-TOLC MULTIDRUG EFFLUX PUMP"/>
    <property type="match status" value="1"/>
</dbReference>
<gene>
    <name evidence="8" type="ORF">F6B43_10865</name>
</gene>
<keyword evidence="4 6" id="KW-1133">Transmembrane helix</keyword>
<feature type="domain" description="Lipoyl-binding" evidence="7">
    <location>
        <begin position="76"/>
        <end position="138"/>
    </location>
</feature>
<evidence type="ECO:0000256" key="6">
    <source>
        <dbReference type="SAM" id="Phobius"/>
    </source>
</evidence>
<evidence type="ECO:0000256" key="3">
    <source>
        <dbReference type="ARBA" id="ARBA00022692"/>
    </source>
</evidence>
<dbReference type="Gene3D" id="2.40.30.170">
    <property type="match status" value="1"/>
</dbReference>
<comment type="subcellular location">
    <subcellularLocation>
        <location evidence="1">Membrane</location>
        <topology evidence="1">Single-pass membrane protein</topology>
    </subcellularLocation>
</comment>
<dbReference type="Pfam" id="PF00364">
    <property type="entry name" value="Biotin_lipoyl"/>
    <property type="match status" value="1"/>
</dbReference>
<dbReference type="Gene3D" id="2.40.50.100">
    <property type="match status" value="1"/>
</dbReference>
<evidence type="ECO:0000256" key="1">
    <source>
        <dbReference type="ARBA" id="ARBA00004167"/>
    </source>
</evidence>
<evidence type="ECO:0000259" key="7">
    <source>
        <dbReference type="Pfam" id="PF00364"/>
    </source>
</evidence>
<dbReference type="GO" id="GO:0016020">
    <property type="term" value="C:membrane"/>
    <property type="evidence" value="ECO:0007669"/>
    <property type="project" value="UniProtKB-SubCell"/>
</dbReference>
<organism evidence="8 9">
    <name type="scientific">Microbacterium rhizomatis</name>
    <dbReference type="NCBI Taxonomy" id="1631477"/>
    <lineage>
        <taxon>Bacteria</taxon>
        <taxon>Bacillati</taxon>
        <taxon>Actinomycetota</taxon>
        <taxon>Actinomycetes</taxon>
        <taxon>Micrococcales</taxon>
        <taxon>Microbacteriaceae</taxon>
        <taxon>Microbacterium</taxon>
    </lineage>
</organism>
<dbReference type="InterPro" id="IPR000089">
    <property type="entry name" value="Biotin_lipoyl"/>
</dbReference>
<dbReference type="InterPro" id="IPR050739">
    <property type="entry name" value="MFP"/>
</dbReference>
<keyword evidence="5 6" id="KW-0472">Membrane</keyword>
<sequence length="274" mass="28225">MSSPLYRPAAVQNLASPEQLDTVVRVTRPRGWIALSAVGLVLVTFVVWCFVGTVRTTVPAAGMVLTPYGTFSAVATEAGQITEIFVSAGDHVTAGAPVATVHTADAGDISVLATANGTVTELLAYPNDRVDAGQSILTVQPADEQLRVFAFVAVAGSQPIKPGMPVQISVTTVPSEVYGLLQGTVTKVGAYPATRAGVNALLHNDDITSIVVGGPPVFQVEVALTPASTPSGFAWTFGDGPPDPIVAGTLVNATVITAVEHPISLLFPSDRTAQ</sequence>